<name>A0A9D4T7X3_RHISA</name>
<dbReference type="EMBL" id="JABSTV010001246">
    <property type="protein sequence ID" value="KAH7976813.1"/>
    <property type="molecule type" value="Genomic_DNA"/>
</dbReference>
<organism evidence="1 2">
    <name type="scientific">Rhipicephalus sanguineus</name>
    <name type="common">Brown dog tick</name>
    <name type="synonym">Ixodes sanguineus</name>
    <dbReference type="NCBI Taxonomy" id="34632"/>
    <lineage>
        <taxon>Eukaryota</taxon>
        <taxon>Metazoa</taxon>
        <taxon>Ecdysozoa</taxon>
        <taxon>Arthropoda</taxon>
        <taxon>Chelicerata</taxon>
        <taxon>Arachnida</taxon>
        <taxon>Acari</taxon>
        <taxon>Parasitiformes</taxon>
        <taxon>Ixodida</taxon>
        <taxon>Ixodoidea</taxon>
        <taxon>Ixodidae</taxon>
        <taxon>Rhipicephalinae</taxon>
        <taxon>Rhipicephalus</taxon>
        <taxon>Rhipicephalus</taxon>
    </lineage>
</organism>
<accession>A0A9D4T7X3</accession>
<comment type="caution">
    <text evidence="1">The sequence shown here is derived from an EMBL/GenBank/DDBJ whole genome shotgun (WGS) entry which is preliminary data.</text>
</comment>
<dbReference type="AlphaFoldDB" id="A0A9D4T7X3"/>
<sequence length="98" mass="10669">MESDTTPSGQAVDALAALEARTPRTTVRWTQAIAEDPDSERLLTSSGYDLRLEVLAMDSDSAELNDPTTMLLQISMAGGIREPCSNRGNVTSARERRE</sequence>
<evidence type="ECO:0000313" key="2">
    <source>
        <dbReference type="Proteomes" id="UP000821837"/>
    </source>
</evidence>
<gene>
    <name evidence="1" type="ORF">HPB52_019980</name>
</gene>
<proteinExistence type="predicted"/>
<evidence type="ECO:0000313" key="1">
    <source>
        <dbReference type="EMBL" id="KAH7976813.1"/>
    </source>
</evidence>
<reference evidence="1" key="2">
    <citation type="submission" date="2021-09" db="EMBL/GenBank/DDBJ databases">
        <authorList>
            <person name="Jia N."/>
            <person name="Wang J."/>
            <person name="Shi W."/>
            <person name="Du L."/>
            <person name="Sun Y."/>
            <person name="Zhan W."/>
            <person name="Jiang J."/>
            <person name="Wang Q."/>
            <person name="Zhang B."/>
            <person name="Ji P."/>
            <person name="Sakyi L.B."/>
            <person name="Cui X."/>
            <person name="Yuan T."/>
            <person name="Jiang B."/>
            <person name="Yang W."/>
            <person name="Lam T.T.-Y."/>
            <person name="Chang Q."/>
            <person name="Ding S."/>
            <person name="Wang X."/>
            <person name="Zhu J."/>
            <person name="Ruan X."/>
            <person name="Zhao L."/>
            <person name="Wei J."/>
            <person name="Que T."/>
            <person name="Du C."/>
            <person name="Cheng J."/>
            <person name="Dai P."/>
            <person name="Han X."/>
            <person name="Huang E."/>
            <person name="Gao Y."/>
            <person name="Liu J."/>
            <person name="Shao H."/>
            <person name="Ye R."/>
            <person name="Li L."/>
            <person name="Wei W."/>
            <person name="Wang X."/>
            <person name="Wang C."/>
            <person name="Huo Q."/>
            <person name="Li W."/>
            <person name="Guo W."/>
            <person name="Chen H."/>
            <person name="Chen S."/>
            <person name="Zhou L."/>
            <person name="Zhou L."/>
            <person name="Ni X."/>
            <person name="Tian J."/>
            <person name="Zhou Y."/>
            <person name="Sheng Y."/>
            <person name="Liu T."/>
            <person name="Pan Y."/>
            <person name="Xia L."/>
            <person name="Li J."/>
            <person name="Zhao F."/>
            <person name="Cao W."/>
        </authorList>
    </citation>
    <scope>NUCLEOTIDE SEQUENCE</scope>
    <source>
        <strain evidence="1">Rsan-2018</strain>
        <tissue evidence="1">Larvae</tissue>
    </source>
</reference>
<reference evidence="1" key="1">
    <citation type="journal article" date="2020" name="Cell">
        <title>Large-Scale Comparative Analyses of Tick Genomes Elucidate Their Genetic Diversity and Vector Capacities.</title>
        <authorList>
            <consortium name="Tick Genome and Microbiome Consortium (TIGMIC)"/>
            <person name="Jia N."/>
            <person name="Wang J."/>
            <person name="Shi W."/>
            <person name="Du L."/>
            <person name="Sun Y."/>
            <person name="Zhan W."/>
            <person name="Jiang J.F."/>
            <person name="Wang Q."/>
            <person name="Zhang B."/>
            <person name="Ji P."/>
            <person name="Bell-Sakyi L."/>
            <person name="Cui X.M."/>
            <person name="Yuan T.T."/>
            <person name="Jiang B.G."/>
            <person name="Yang W.F."/>
            <person name="Lam T.T."/>
            <person name="Chang Q.C."/>
            <person name="Ding S.J."/>
            <person name="Wang X.J."/>
            <person name="Zhu J.G."/>
            <person name="Ruan X.D."/>
            <person name="Zhao L."/>
            <person name="Wei J.T."/>
            <person name="Ye R.Z."/>
            <person name="Que T.C."/>
            <person name="Du C.H."/>
            <person name="Zhou Y.H."/>
            <person name="Cheng J.X."/>
            <person name="Dai P.F."/>
            <person name="Guo W.B."/>
            <person name="Han X.H."/>
            <person name="Huang E.J."/>
            <person name="Li L.F."/>
            <person name="Wei W."/>
            <person name="Gao Y.C."/>
            <person name="Liu J.Z."/>
            <person name="Shao H.Z."/>
            <person name="Wang X."/>
            <person name="Wang C.C."/>
            <person name="Yang T.C."/>
            <person name="Huo Q.B."/>
            <person name="Li W."/>
            <person name="Chen H.Y."/>
            <person name="Chen S.E."/>
            <person name="Zhou L.G."/>
            <person name="Ni X.B."/>
            <person name="Tian J.H."/>
            <person name="Sheng Y."/>
            <person name="Liu T."/>
            <person name="Pan Y.S."/>
            <person name="Xia L.Y."/>
            <person name="Li J."/>
            <person name="Zhao F."/>
            <person name="Cao W.C."/>
        </authorList>
    </citation>
    <scope>NUCLEOTIDE SEQUENCE</scope>
    <source>
        <strain evidence="1">Rsan-2018</strain>
    </source>
</reference>
<keyword evidence="2" id="KW-1185">Reference proteome</keyword>
<protein>
    <submittedName>
        <fullName evidence="1">Uncharacterized protein</fullName>
    </submittedName>
</protein>
<dbReference type="Proteomes" id="UP000821837">
    <property type="component" value="Chromosome 10"/>
</dbReference>